<dbReference type="PANTHER" id="PTHR46648">
    <property type="entry name" value="HIT FAMILY PROTEIN 1"/>
    <property type="match status" value="1"/>
</dbReference>
<dbReference type="GO" id="GO:0003824">
    <property type="term" value="F:catalytic activity"/>
    <property type="evidence" value="ECO:0007669"/>
    <property type="project" value="InterPro"/>
</dbReference>
<evidence type="ECO:0000259" key="4">
    <source>
        <dbReference type="PROSITE" id="PS51084"/>
    </source>
</evidence>
<dbReference type="InterPro" id="IPR001310">
    <property type="entry name" value="Histidine_triad_HIT"/>
</dbReference>
<evidence type="ECO:0000313" key="6">
    <source>
        <dbReference type="Proteomes" id="UP000183371"/>
    </source>
</evidence>
<dbReference type="PROSITE" id="PS51084">
    <property type="entry name" value="HIT_2"/>
    <property type="match status" value="1"/>
</dbReference>
<dbReference type="InterPro" id="IPR036265">
    <property type="entry name" value="HIT-like_sf"/>
</dbReference>
<dbReference type="Gene3D" id="3.30.428.10">
    <property type="entry name" value="HIT-like"/>
    <property type="match status" value="1"/>
</dbReference>
<evidence type="ECO:0000256" key="2">
    <source>
        <dbReference type="PIRSR" id="PIRSR601310-3"/>
    </source>
</evidence>
<evidence type="ECO:0000256" key="1">
    <source>
        <dbReference type="PIRSR" id="PIRSR601310-1"/>
    </source>
</evidence>
<gene>
    <name evidence="5" type="ORF">SAMN05444141_10978</name>
</gene>
<feature type="active site" description="Tele-AMP-histidine intermediate" evidence="1">
    <location>
        <position position="100"/>
    </location>
</feature>
<dbReference type="EMBL" id="FPBD01000009">
    <property type="protein sequence ID" value="SFU12253.1"/>
    <property type="molecule type" value="Genomic_DNA"/>
</dbReference>
<dbReference type="Proteomes" id="UP000183371">
    <property type="component" value="Unassembled WGS sequence"/>
</dbReference>
<dbReference type="PRINTS" id="PR00332">
    <property type="entry name" value="HISTRIAD"/>
</dbReference>
<sequence length="136" mass="15397">MTQCTFCEIAEGRLKPDATVFENESVIAFFDRGAIAPYHTLVVPKRHSTNIFDVKEDDLVEVTRAIRKLCLVYKEQLGINNVQIISSNGAEAQQDAFHLHFHIVPRSKGDGQDIQWKPDPTLPGRFQELLSHLKPV</sequence>
<dbReference type="AlphaFoldDB" id="A0A1I7DKL9"/>
<evidence type="ECO:0000256" key="3">
    <source>
        <dbReference type="PROSITE-ProRule" id="PRU00464"/>
    </source>
</evidence>
<feature type="domain" description="HIT" evidence="4">
    <location>
        <begin position="5"/>
        <end position="113"/>
    </location>
</feature>
<protein>
    <submittedName>
        <fullName evidence="5">Histidine triad (HIT) family protein</fullName>
    </submittedName>
</protein>
<organism evidence="5 6">
    <name type="scientific">Pseudovibrio denitrificans</name>
    <dbReference type="NCBI Taxonomy" id="258256"/>
    <lineage>
        <taxon>Bacteria</taxon>
        <taxon>Pseudomonadati</taxon>
        <taxon>Pseudomonadota</taxon>
        <taxon>Alphaproteobacteria</taxon>
        <taxon>Hyphomicrobiales</taxon>
        <taxon>Stappiaceae</taxon>
        <taxon>Pseudovibrio</taxon>
    </lineage>
</organism>
<dbReference type="Pfam" id="PF01230">
    <property type="entry name" value="HIT"/>
    <property type="match status" value="1"/>
</dbReference>
<name>A0A1I7DKL9_9HYPH</name>
<dbReference type="PANTHER" id="PTHR46648:SF1">
    <property type="entry name" value="ADENOSINE 5'-MONOPHOSPHORAMIDASE HNT1"/>
    <property type="match status" value="1"/>
</dbReference>
<dbReference type="RefSeq" id="WP_054783582.1">
    <property type="nucleotide sequence ID" value="NZ_FPBD01000009.1"/>
</dbReference>
<keyword evidence="6" id="KW-1185">Reference proteome</keyword>
<dbReference type="GO" id="GO:0009117">
    <property type="term" value="P:nucleotide metabolic process"/>
    <property type="evidence" value="ECO:0007669"/>
    <property type="project" value="TreeGrafter"/>
</dbReference>
<reference evidence="6" key="1">
    <citation type="submission" date="2016-10" db="EMBL/GenBank/DDBJ databases">
        <authorList>
            <person name="Varghese N."/>
            <person name="Submissions S."/>
        </authorList>
    </citation>
    <scope>NUCLEOTIDE SEQUENCE [LARGE SCALE GENOMIC DNA]</scope>
    <source>
        <strain evidence="6">DSM 17465</strain>
    </source>
</reference>
<dbReference type="SUPFAM" id="SSF54197">
    <property type="entry name" value="HIT-like"/>
    <property type="match status" value="1"/>
</dbReference>
<evidence type="ECO:0000313" key="5">
    <source>
        <dbReference type="EMBL" id="SFU12253.1"/>
    </source>
</evidence>
<dbReference type="InterPro" id="IPR011146">
    <property type="entry name" value="HIT-like"/>
</dbReference>
<proteinExistence type="predicted"/>
<accession>A0A1I7DKL9</accession>
<feature type="short sequence motif" description="Histidine triad motif" evidence="2 3">
    <location>
        <begin position="98"/>
        <end position="102"/>
    </location>
</feature>